<comment type="caution">
    <text evidence="2">The sequence shown here is derived from an EMBL/GenBank/DDBJ whole genome shotgun (WGS) entry which is preliminary data.</text>
</comment>
<evidence type="ECO:0000256" key="1">
    <source>
        <dbReference type="SAM" id="Phobius"/>
    </source>
</evidence>
<sequence length="59" mass="6721">MTPVKTPLLKLSFLCLLLTAPFLNSTTYWGIPLWAWGSLILSVIYALILLIALEKEWDE</sequence>
<dbReference type="EMBL" id="JAKIKS010000065">
    <property type="protein sequence ID" value="MCL1125889.1"/>
    <property type="molecule type" value="Genomic_DNA"/>
</dbReference>
<evidence type="ECO:0000313" key="3">
    <source>
        <dbReference type="Proteomes" id="UP001203423"/>
    </source>
</evidence>
<dbReference type="Proteomes" id="UP001203423">
    <property type="component" value="Unassembled WGS sequence"/>
</dbReference>
<protein>
    <recommendedName>
        <fullName evidence="4">DUF3311 domain-containing protein</fullName>
    </recommendedName>
</protein>
<gene>
    <name evidence="2" type="ORF">L2764_15775</name>
</gene>
<keyword evidence="3" id="KW-1185">Reference proteome</keyword>
<keyword evidence="1" id="KW-0472">Membrane</keyword>
<evidence type="ECO:0000313" key="2">
    <source>
        <dbReference type="EMBL" id="MCL1125889.1"/>
    </source>
</evidence>
<accession>A0ABT0LEA8</accession>
<evidence type="ECO:0008006" key="4">
    <source>
        <dbReference type="Google" id="ProtNLM"/>
    </source>
</evidence>
<organism evidence="2 3">
    <name type="scientific">Shewanella surugensis</name>
    <dbReference type="NCBI Taxonomy" id="212020"/>
    <lineage>
        <taxon>Bacteria</taxon>
        <taxon>Pseudomonadati</taxon>
        <taxon>Pseudomonadota</taxon>
        <taxon>Gammaproteobacteria</taxon>
        <taxon>Alteromonadales</taxon>
        <taxon>Shewanellaceae</taxon>
        <taxon>Shewanella</taxon>
    </lineage>
</organism>
<name>A0ABT0LEA8_9GAMM</name>
<dbReference type="RefSeq" id="WP_248941223.1">
    <property type="nucleotide sequence ID" value="NZ_JAKIKS010000065.1"/>
</dbReference>
<keyword evidence="1" id="KW-0812">Transmembrane</keyword>
<keyword evidence="1" id="KW-1133">Transmembrane helix</keyword>
<feature type="transmembrane region" description="Helical" evidence="1">
    <location>
        <begin position="34"/>
        <end position="53"/>
    </location>
</feature>
<reference evidence="2 3" key="1">
    <citation type="submission" date="2022-01" db="EMBL/GenBank/DDBJ databases">
        <title>Whole genome-based taxonomy of the Shewanellaceae.</title>
        <authorList>
            <person name="Martin-Rodriguez A.J."/>
        </authorList>
    </citation>
    <scope>NUCLEOTIDE SEQUENCE [LARGE SCALE GENOMIC DNA]</scope>
    <source>
        <strain evidence="2 3">DSM 17177</strain>
    </source>
</reference>
<proteinExistence type="predicted"/>